<dbReference type="Proteomes" id="UP000078561">
    <property type="component" value="Unassembled WGS sequence"/>
</dbReference>
<name>A0A163MFM7_ABSGL</name>
<organism evidence="1">
    <name type="scientific">Absidia glauca</name>
    <name type="common">Pin mould</name>
    <dbReference type="NCBI Taxonomy" id="4829"/>
    <lineage>
        <taxon>Eukaryota</taxon>
        <taxon>Fungi</taxon>
        <taxon>Fungi incertae sedis</taxon>
        <taxon>Mucoromycota</taxon>
        <taxon>Mucoromycotina</taxon>
        <taxon>Mucoromycetes</taxon>
        <taxon>Mucorales</taxon>
        <taxon>Cunninghamellaceae</taxon>
        <taxon>Absidia</taxon>
    </lineage>
</organism>
<gene>
    <name evidence="1" type="primary">ABSGL_10333.1 scaffold 11921</name>
</gene>
<evidence type="ECO:0000313" key="1">
    <source>
        <dbReference type="EMBL" id="SAM04469.1"/>
    </source>
</evidence>
<evidence type="ECO:0000313" key="2">
    <source>
        <dbReference type="Proteomes" id="UP000078561"/>
    </source>
</evidence>
<dbReference type="EMBL" id="LT554386">
    <property type="protein sequence ID" value="SAM04469.1"/>
    <property type="molecule type" value="Genomic_DNA"/>
</dbReference>
<keyword evidence="2" id="KW-1185">Reference proteome</keyword>
<reference evidence="1" key="1">
    <citation type="submission" date="2016-04" db="EMBL/GenBank/DDBJ databases">
        <authorList>
            <person name="Evans L.H."/>
            <person name="Alamgir A."/>
            <person name="Owens N."/>
            <person name="Weber N.D."/>
            <person name="Virtaneva K."/>
            <person name="Barbian K."/>
            <person name="Babar A."/>
            <person name="Rosenke K."/>
        </authorList>
    </citation>
    <scope>NUCLEOTIDE SEQUENCE [LARGE SCALE GENOMIC DNA]</scope>
    <source>
        <strain evidence="1">CBS 101.48</strain>
    </source>
</reference>
<sequence>MGPRKPEIEYVNLELVGECNATTIPGADPVLTEALTNAKKLADGAASDLYCAMDTPSSTETKWRRYVISVP</sequence>
<dbReference type="OrthoDB" id="63533at2759"/>
<protein>
    <submittedName>
        <fullName evidence="1">Uncharacterized protein</fullName>
    </submittedName>
</protein>
<dbReference type="InParanoid" id="A0A163MFM7"/>
<accession>A0A163MFM7</accession>
<proteinExistence type="predicted"/>
<dbReference type="AlphaFoldDB" id="A0A163MFM7"/>